<dbReference type="GeneID" id="14498032"/>
<proteinExistence type="predicted"/>
<evidence type="ECO:0000256" key="3">
    <source>
        <dbReference type="ARBA" id="ARBA00022679"/>
    </source>
</evidence>
<evidence type="ECO:0000256" key="7">
    <source>
        <dbReference type="ARBA" id="ARBA00022786"/>
    </source>
</evidence>
<dbReference type="InterPro" id="IPR013083">
    <property type="entry name" value="Znf_RING/FYVE/PHD"/>
</dbReference>
<dbReference type="eggNOG" id="KOG0800">
    <property type="taxonomic scope" value="Eukaryota"/>
</dbReference>
<dbReference type="HOGENOM" id="CLU_076142_1_0_1"/>
<dbReference type="InterPro" id="IPR001841">
    <property type="entry name" value="Znf_RING"/>
</dbReference>
<comment type="pathway">
    <text evidence="2">Protein modification; protein ubiquitination.</text>
</comment>
<dbReference type="Gene3D" id="3.30.40.10">
    <property type="entry name" value="Zinc/RING finger domain, C3HC4 (zinc finger)"/>
    <property type="match status" value="1"/>
</dbReference>
<keyword evidence="3" id="KW-0808">Transferase</keyword>
<dbReference type="EMBL" id="HE806324">
    <property type="protein sequence ID" value="CCH62855.1"/>
    <property type="molecule type" value="Genomic_DNA"/>
</dbReference>
<comment type="subcellular location">
    <subcellularLocation>
        <location evidence="1">Membrane</location>
        <topology evidence="1">Single-pass membrane protein</topology>
    </subcellularLocation>
</comment>
<dbReference type="AlphaFoldDB" id="I2H903"/>
<protein>
    <recommendedName>
        <fullName evidence="13">RING-type domain-containing protein</fullName>
    </recommendedName>
</protein>
<evidence type="ECO:0000256" key="6">
    <source>
        <dbReference type="ARBA" id="ARBA00022771"/>
    </source>
</evidence>
<dbReference type="KEGG" id="tbl:TBLA_0I01960"/>
<keyword evidence="4" id="KW-0812">Transmembrane</keyword>
<evidence type="ECO:0000256" key="11">
    <source>
        <dbReference type="PROSITE-ProRule" id="PRU00175"/>
    </source>
</evidence>
<dbReference type="STRING" id="1071380.I2H903"/>
<evidence type="ECO:0000256" key="1">
    <source>
        <dbReference type="ARBA" id="ARBA00004167"/>
    </source>
</evidence>
<evidence type="ECO:0000256" key="5">
    <source>
        <dbReference type="ARBA" id="ARBA00022723"/>
    </source>
</evidence>
<evidence type="ECO:0000256" key="9">
    <source>
        <dbReference type="ARBA" id="ARBA00022989"/>
    </source>
</evidence>
<dbReference type="InParanoid" id="I2H903"/>
<keyword evidence="9" id="KW-1133">Transmembrane helix</keyword>
<dbReference type="Proteomes" id="UP000002866">
    <property type="component" value="Chromosome 9"/>
</dbReference>
<evidence type="ECO:0000313" key="15">
    <source>
        <dbReference type="Proteomes" id="UP000002866"/>
    </source>
</evidence>
<dbReference type="RefSeq" id="XP_004182374.1">
    <property type="nucleotide sequence ID" value="XM_004182326.1"/>
</dbReference>
<dbReference type="SUPFAM" id="SSF57850">
    <property type="entry name" value="RING/U-box"/>
    <property type="match status" value="1"/>
</dbReference>
<dbReference type="FunCoup" id="I2H903">
    <property type="interactions" value="17"/>
</dbReference>
<keyword evidence="8" id="KW-0862">Zinc</keyword>
<evidence type="ECO:0000313" key="14">
    <source>
        <dbReference type="EMBL" id="CCH62855.1"/>
    </source>
</evidence>
<evidence type="ECO:0000259" key="13">
    <source>
        <dbReference type="PROSITE" id="PS50089"/>
    </source>
</evidence>
<evidence type="ECO:0000256" key="8">
    <source>
        <dbReference type="ARBA" id="ARBA00022833"/>
    </source>
</evidence>
<sequence>MASYQDEHNISNITTSLPSTSSSNDSPDESQRTELRSQLQSLFQSFYHHGSNGESLSSQNNLILLQLLSQLMPESMQQEFFNDTTDHTQKKCSSSFIDSLERINKKSIKNKDEICSICRCKFFDDDYPLIIELPNCKHYFDLECITLWLQKNSSCPICRNDVLEKKFKIDDSQVELEEDWGMYG</sequence>
<keyword evidence="15" id="KW-1185">Reference proteome</keyword>
<organism evidence="14 15">
    <name type="scientific">Henningerozyma blattae (strain ATCC 34711 / CBS 6284 / DSM 70876 / NBRC 10599 / NRRL Y-10934 / UCD 77-7)</name>
    <name type="common">Yeast</name>
    <name type="synonym">Tetrapisispora blattae</name>
    <dbReference type="NCBI Taxonomy" id="1071380"/>
    <lineage>
        <taxon>Eukaryota</taxon>
        <taxon>Fungi</taxon>
        <taxon>Dikarya</taxon>
        <taxon>Ascomycota</taxon>
        <taxon>Saccharomycotina</taxon>
        <taxon>Saccharomycetes</taxon>
        <taxon>Saccharomycetales</taxon>
        <taxon>Saccharomycetaceae</taxon>
        <taxon>Henningerozyma</taxon>
    </lineage>
</organism>
<dbReference type="PROSITE" id="PS50089">
    <property type="entry name" value="ZF_RING_2"/>
    <property type="match status" value="1"/>
</dbReference>
<evidence type="ECO:0000256" key="4">
    <source>
        <dbReference type="ARBA" id="ARBA00022692"/>
    </source>
</evidence>
<reference evidence="14 15" key="1">
    <citation type="journal article" date="2011" name="Proc. Natl. Acad. Sci. U.S.A.">
        <title>Evolutionary erosion of yeast sex chromosomes by mating-type switching accidents.</title>
        <authorList>
            <person name="Gordon J.L."/>
            <person name="Armisen D."/>
            <person name="Proux-Wera E."/>
            <person name="Oheigeartaigh S.S."/>
            <person name="Byrne K.P."/>
            <person name="Wolfe K.H."/>
        </authorList>
    </citation>
    <scope>NUCLEOTIDE SEQUENCE [LARGE SCALE GENOMIC DNA]</scope>
    <source>
        <strain evidence="15">ATCC 34711 / CBS 6284 / DSM 70876 / NBRC 10599 / NRRL Y-10934 / UCD 77-7</strain>
    </source>
</reference>
<dbReference type="Pfam" id="PF13639">
    <property type="entry name" value="zf-RING_2"/>
    <property type="match status" value="1"/>
</dbReference>
<dbReference type="GO" id="GO:0016020">
    <property type="term" value="C:membrane"/>
    <property type="evidence" value="ECO:0007669"/>
    <property type="project" value="UniProtKB-SubCell"/>
</dbReference>
<dbReference type="GO" id="GO:0016740">
    <property type="term" value="F:transferase activity"/>
    <property type="evidence" value="ECO:0007669"/>
    <property type="project" value="UniProtKB-KW"/>
</dbReference>
<feature type="domain" description="RING-type" evidence="13">
    <location>
        <begin position="115"/>
        <end position="159"/>
    </location>
</feature>
<accession>I2H903</accession>
<dbReference type="OMA" id="EEDWGMY"/>
<keyword evidence="7" id="KW-0833">Ubl conjugation pathway</keyword>
<keyword evidence="6 11" id="KW-0863">Zinc-finger</keyword>
<evidence type="ECO:0000256" key="12">
    <source>
        <dbReference type="SAM" id="MobiDB-lite"/>
    </source>
</evidence>
<dbReference type="PANTHER" id="PTHR45768:SF18">
    <property type="entry name" value="RING-H2 FINGER PROTEIN ATL47-RELATED"/>
    <property type="match status" value="1"/>
</dbReference>
<gene>
    <name evidence="14" type="primary">TBLA0I01960</name>
    <name evidence="14" type="ORF">TBLA_0I01960</name>
</gene>
<dbReference type="PANTHER" id="PTHR45768">
    <property type="entry name" value="E3 UBIQUITIN-PROTEIN LIGASE RNF13-LIKE"/>
    <property type="match status" value="1"/>
</dbReference>
<keyword evidence="10" id="KW-0472">Membrane</keyword>
<evidence type="ECO:0000256" key="2">
    <source>
        <dbReference type="ARBA" id="ARBA00004906"/>
    </source>
</evidence>
<name>I2H903_HENB6</name>
<dbReference type="SMART" id="SM00184">
    <property type="entry name" value="RING"/>
    <property type="match status" value="1"/>
</dbReference>
<feature type="region of interest" description="Disordered" evidence="12">
    <location>
        <begin position="1"/>
        <end position="34"/>
    </location>
</feature>
<evidence type="ECO:0000256" key="10">
    <source>
        <dbReference type="ARBA" id="ARBA00023136"/>
    </source>
</evidence>
<feature type="compositionally biased region" description="Low complexity" evidence="12">
    <location>
        <begin position="10"/>
        <end position="25"/>
    </location>
</feature>
<keyword evidence="5" id="KW-0479">Metal-binding</keyword>
<dbReference type="OrthoDB" id="8062037at2759"/>
<dbReference type="GO" id="GO:0008270">
    <property type="term" value="F:zinc ion binding"/>
    <property type="evidence" value="ECO:0007669"/>
    <property type="project" value="UniProtKB-KW"/>
</dbReference>